<evidence type="ECO:0000313" key="3">
    <source>
        <dbReference type="EMBL" id="SCP97179.1"/>
    </source>
</evidence>
<dbReference type="PANTHER" id="PTHR36718">
    <property type="entry name" value="OS05G0435400 PROTEIN"/>
    <property type="match status" value="1"/>
</dbReference>
<dbReference type="Proteomes" id="UP000199315">
    <property type="component" value="Unassembled WGS sequence"/>
</dbReference>
<feature type="transmembrane region" description="Helical" evidence="1">
    <location>
        <begin position="33"/>
        <end position="50"/>
    </location>
</feature>
<keyword evidence="4" id="KW-1185">Reference proteome</keyword>
<evidence type="ECO:0000259" key="2">
    <source>
        <dbReference type="Pfam" id="PF17032"/>
    </source>
</evidence>
<evidence type="ECO:0000313" key="4">
    <source>
        <dbReference type="Proteomes" id="UP000199315"/>
    </source>
</evidence>
<keyword evidence="1" id="KW-1133">Transmembrane helix</keyword>
<protein>
    <submittedName>
        <fullName evidence="3">Zinc-ribbon family protein</fullName>
    </submittedName>
</protein>
<dbReference type="OrthoDB" id="4377018at2"/>
<dbReference type="AlphaFoldDB" id="A0A1D3TTC3"/>
<keyword evidence="1" id="KW-0812">Transmembrane</keyword>
<feature type="domain" description="Zinc-ribbon 15" evidence="2">
    <location>
        <begin position="20"/>
        <end position="119"/>
    </location>
</feature>
<name>A0A1D3TTC3_9FIRM</name>
<dbReference type="RefSeq" id="WP_091233019.1">
    <property type="nucleotide sequence ID" value="NZ_FMKA01000009.1"/>
</dbReference>
<keyword evidence="1" id="KW-0472">Membrane</keyword>
<proteinExistence type="predicted"/>
<reference evidence="3 4" key="1">
    <citation type="submission" date="2016-09" db="EMBL/GenBank/DDBJ databases">
        <authorList>
            <person name="Capua I."/>
            <person name="De Benedictis P."/>
            <person name="Joannis T."/>
            <person name="Lombin L.H."/>
            <person name="Cattoli G."/>
        </authorList>
    </citation>
    <scope>NUCLEOTIDE SEQUENCE [LARGE SCALE GENOMIC DNA]</scope>
    <source>
        <strain evidence="3 4">GluBS11</strain>
    </source>
</reference>
<sequence length="126" mass="14992">MFFIMGMNSDEKKLDFSQMVICSRCGKYGRYEVFMHYMVLSLFFIPLFKWNKRYFVRSKCCNVVYELPKELGQRIARGEKIEISEDDLIWVRGGYKASRRCGRCGFTTDEEFEFCPKCGEKLEDVH</sequence>
<dbReference type="PANTHER" id="PTHR36718:SF1">
    <property type="entry name" value="DOUBLE ZINC RIBBON PROTEIN MJ0416"/>
    <property type="match status" value="1"/>
</dbReference>
<dbReference type="InterPro" id="IPR053281">
    <property type="entry name" value="Double_zinc_ribbon"/>
</dbReference>
<dbReference type="STRING" id="1619234.SAMN05421730_100911"/>
<accession>A0A1D3TTC3</accession>
<organism evidence="3 4">
    <name type="scientific">Anaerobium acetethylicum</name>
    <dbReference type="NCBI Taxonomy" id="1619234"/>
    <lineage>
        <taxon>Bacteria</taxon>
        <taxon>Bacillati</taxon>
        <taxon>Bacillota</taxon>
        <taxon>Clostridia</taxon>
        <taxon>Lachnospirales</taxon>
        <taxon>Lachnospiraceae</taxon>
        <taxon>Anaerobium</taxon>
    </lineage>
</organism>
<gene>
    <name evidence="3" type="ORF">SAMN05421730_100911</name>
</gene>
<dbReference type="EMBL" id="FMKA01000009">
    <property type="protein sequence ID" value="SCP97179.1"/>
    <property type="molecule type" value="Genomic_DNA"/>
</dbReference>
<dbReference type="InterPro" id="IPR031493">
    <property type="entry name" value="Zinc_ribbon_15"/>
</dbReference>
<evidence type="ECO:0000256" key="1">
    <source>
        <dbReference type="SAM" id="Phobius"/>
    </source>
</evidence>
<dbReference type="Pfam" id="PF17032">
    <property type="entry name" value="Zn_ribbon_15"/>
    <property type="match status" value="1"/>
</dbReference>